<accession>A0A1L9RE94</accession>
<dbReference type="Pfam" id="PF00171">
    <property type="entry name" value="Aldedh"/>
    <property type="match status" value="1"/>
</dbReference>
<dbReference type="GeneID" id="63745620"/>
<dbReference type="InterPro" id="IPR044992">
    <property type="entry name" value="ChyE-like"/>
</dbReference>
<proteinExistence type="inferred from homology"/>
<evidence type="ECO:0000256" key="2">
    <source>
        <dbReference type="ARBA" id="ARBA00022857"/>
    </source>
</evidence>
<dbReference type="CDD" id="cd01741">
    <property type="entry name" value="GATase1_1"/>
    <property type="match status" value="1"/>
</dbReference>
<keyword evidence="2" id="KW-0521">NADP</keyword>
<dbReference type="Gene3D" id="3.40.605.10">
    <property type="entry name" value="Aldehyde Dehydrogenase, Chain A, domain 1"/>
    <property type="match status" value="1"/>
</dbReference>
<dbReference type="GO" id="GO:0004029">
    <property type="term" value="F:aldehyde dehydrogenase (NAD+) activity"/>
    <property type="evidence" value="ECO:0007669"/>
    <property type="project" value="UniProtKB-EC"/>
</dbReference>
<dbReference type="InterPro" id="IPR029510">
    <property type="entry name" value="Ald_DH_CS_GLU"/>
</dbReference>
<comment type="similarity">
    <text evidence="1 7">Belongs to the aldehyde dehydrogenase family.</text>
</comment>
<dbReference type="FunFam" id="3.40.605.10:FF:000012">
    <property type="entry name" value="NAD-dependent succinate-semialdehyde dehydrogenase"/>
    <property type="match status" value="1"/>
</dbReference>
<dbReference type="PROSITE" id="PS51273">
    <property type="entry name" value="GATASE_TYPE_1"/>
    <property type="match status" value="1"/>
</dbReference>
<dbReference type="InterPro" id="IPR016163">
    <property type="entry name" value="Ald_DH_C"/>
</dbReference>
<dbReference type="STRING" id="1073089.A0A1L9RE94"/>
<dbReference type="InterPro" id="IPR015590">
    <property type="entry name" value="Aldehyde_DH_dom"/>
</dbReference>
<feature type="domain" description="Aldehyde dehydrogenase" evidence="9">
    <location>
        <begin position="245"/>
        <end position="701"/>
    </location>
</feature>
<dbReference type="RefSeq" id="XP_040686923.1">
    <property type="nucleotide sequence ID" value="XM_040829772.1"/>
</dbReference>
<dbReference type="EMBL" id="KV878214">
    <property type="protein sequence ID" value="OJJ33246.1"/>
    <property type="molecule type" value="Genomic_DNA"/>
</dbReference>
<dbReference type="Gene3D" id="3.40.50.880">
    <property type="match status" value="1"/>
</dbReference>
<dbReference type="InterPro" id="IPR017926">
    <property type="entry name" value="GATASE"/>
</dbReference>
<evidence type="ECO:0000256" key="3">
    <source>
        <dbReference type="ARBA" id="ARBA00023002"/>
    </source>
</evidence>
<dbReference type="OrthoDB" id="310895at2759"/>
<dbReference type="AlphaFoldDB" id="A0A1L9RE94"/>
<dbReference type="CDD" id="cd07102">
    <property type="entry name" value="ALDH_EDX86601"/>
    <property type="match status" value="1"/>
</dbReference>
<dbReference type="EC" id="1.2.1.3" evidence="4"/>
<evidence type="ECO:0000313" key="11">
    <source>
        <dbReference type="Proteomes" id="UP000184383"/>
    </source>
</evidence>
<organism evidence="10 11">
    <name type="scientific">Aspergillus wentii DTO 134E9</name>
    <dbReference type="NCBI Taxonomy" id="1073089"/>
    <lineage>
        <taxon>Eukaryota</taxon>
        <taxon>Fungi</taxon>
        <taxon>Dikarya</taxon>
        <taxon>Ascomycota</taxon>
        <taxon>Pezizomycotina</taxon>
        <taxon>Eurotiomycetes</taxon>
        <taxon>Eurotiomycetidae</taxon>
        <taxon>Eurotiales</taxon>
        <taxon>Aspergillaceae</taxon>
        <taxon>Aspergillus</taxon>
        <taxon>Aspergillus subgen. Cremei</taxon>
    </lineage>
</organism>
<feature type="domain" description="Glutamine amidotransferase" evidence="8">
    <location>
        <begin position="26"/>
        <end position="198"/>
    </location>
</feature>
<dbReference type="Pfam" id="PF00117">
    <property type="entry name" value="GATase"/>
    <property type="match status" value="1"/>
</dbReference>
<sequence>MRAIRIAILECDTPIDPVKARYGTYGDRFEHLLRTELKELDLDPEIELQATKWDVVNIQVYPKPEEFDAILLTGSKHDSFADHPWIISLTNFVHDVYHQHQKPIVGICFGHQILARALGARVGRSDAGWEVAVKNVSLNEAGKGLFSKDTLALHQLHRDVVHEVPNGCVNLGSTDRCGIHGLYQPGRVITVQGHPEFSEYAISRVLEMRHEQKIFDDKLFQDSMSRAGNAHDGRFFVQTVYIKMSNQIRTISPSTNQVIFEHPGTSVEEARKIAQASQDAFKSYKKTPFSERKSIIVKALDLIDANKETLSHELTTQMGRPIAYCAKEIDTMRKRAEYLLSIAEGCLKEIPGQAEAGFRRSVRKEPVGPVLISCAWNYPYLIAINTIVPALLAGNSIVLRASPQTPIIGEKLVAYFNQAGLPPNVLQLIHCGSLDVLDEIAKIDEIKVISFTGSTAGGIRLREATARRVVPLNLELGGNDPAYVRSDADLKYVAGQVVDGAVFSSGQSCCSIERVYVHADVYDAFVGELQEELKTYKLGDPHDKTTTTGPVISKQAVKNIQSHIADALSKGAVDATPANASFNSPPAEGNYVAPTLLLNVTHEMVVMQEETFGPVIPVMKVASDDEAVSLMNDSDYGLTASVWTKDVKRGEELIEELEAGTVFINRCDYPSPDLAWIGWKNSGLGCTLGPHGFEAFYKLKSFHIKEAQA</sequence>
<dbReference type="SUPFAM" id="SSF52317">
    <property type="entry name" value="Class I glutamine amidotransferase-like"/>
    <property type="match status" value="1"/>
</dbReference>
<dbReference type="VEuPathDB" id="FungiDB:ASPWEDRAFT_159902"/>
<dbReference type="FunFam" id="3.40.309.10:FF:000009">
    <property type="entry name" value="Aldehyde dehydrogenase A"/>
    <property type="match status" value="1"/>
</dbReference>
<evidence type="ECO:0000256" key="4">
    <source>
        <dbReference type="ARBA" id="ARBA00024226"/>
    </source>
</evidence>
<dbReference type="InterPro" id="IPR029062">
    <property type="entry name" value="Class_I_gatase-like"/>
</dbReference>
<evidence type="ECO:0000259" key="8">
    <source>
        <dbReference type="Pfam" id="PF00117"/>
    </source>
</evidence>
<reference evidence="11" key="1">
    <citation type="journal article" date="2017" name="Genome Biol.">
        <title>Comparative genomics reveals high biological diversity and specific adaptations in the industrially and medically important fungal genus Aspergillus.</title>
        <authorList>
            <person name="de Vries R.P."/>
            <person name="Riley R."/>
            <person name="Wiebenga A."/>
            <person name="Aguilar-Osorio G."/>
            <person name="Amillis S."/>
            <person name="Uchima C.A."/>
            <person name="Anderluh G."/>
            <person name="Asadollahi M."/>
            <person name="Askin M."/>
            <person name="Barry K."/>
            <person name="Battaglia E."/>
            <person name="Bayram O."/>
            <person name="Benocci T."/>
            <person name="Braus-Stromeyer S.A."/>
            <person name="Caldana C."/>
            <person name="Canovas D."/>
            <person name="Cerqueira G.C."/>
            <person name="Chen F."/>
            <person name="Chen W."/>
            <person name="Choi C."/>
            <person name="Clum A."/>
            <person name="Dos Santos R.A."/>
            <person name="Damasio A.R."/>
            <person name="Diallinas G."/>
            <person name="Emri T."/>
            <person name="Fekete E."/>
            <person name="Flipphi M."/>
            <person name="Freyberg S."/>
            <person name="Gallo A."/>
            <person name="Gournas C."/>
            <person name="Habgood R."/>
            <person name="Hainaut M."/>
            <person name="Harispe M.L."/>
            <person name="Henrissat B."/>
            <person name="Hilden K.S."/>
            <person name="Hope R."/>
            <person name="Hossain A."/>
            <person name="Karabika E."/>
            <person name="Karaffa L."/>
            <person name="Karanyi Z."/>
            <person name="Krasevec N."/>
            <person name="Kuo A."/>
            <person name="Kusch H."/>
            <person name="LaButti K."/>
            <person name="Lagendijk E.L."/>
            <person name="Lapidus A."/>
            <person name="Levasseur A."/>
            <person name="Lindquist E."/>
            <person name="Lipzen A."/>
            <person name="Logrieco A.F."/>
            <person name="MacCabe A."/>
            <person name="Maekelae M.R."/>
            <person name="Malavazi I."/>
            <person name="Melin P."/>
            <person name="Meyer V."/>
            <person name="Mielnichuk N."/>
            <person name="Miskei M."/>
            <person name="Molnar A.P."/>
            <person name="Mule G."/>
            <person name="Ngan C.Y."/>
            <person name="Orejas M."/>
            <person name="Orosz E."/>
            <person name="Ouedraogo J.P."/>
            <person name="Overkamp K.M."/>
            <person name="Park H.-S."/>
            <person name="Perrone G."/>
            <person name="Piumi F."/>
            <person name="Punt P.J."/>
            <person name="Ram A.F."/>
            <person name="Ramon A."/>
            <person name="Rauscher S."/>
            <person name="Record E."/>
            <person name="Riano-Pachon D.M."/>
            <person name="Robert V."/>
            <person name="Roehrig J."/>
            <person name="Ruller R."/>
            <person name="Salamov A."/>
            <person name="Salih N.S."/>
            <person name="Samson R.A."/>
            <person name="Sandor E."/>
            <person name="Sanguinetti M."/>
            <person name="Schuetze T."/>
            <person name="Sepcic K."/>
            <person name="Shelest E."/>
            <person name="Sherlock G."/>
            <person name="Sophianopoulou V."/>
            <person name="Squina F.M."/>
            <person name="Sun H."/>
            <person name="Susca A."/>
            <person name="Todd R.B."/>
            <person name="Tsang A."/>
            <person name="Unkles S.E."/>
            <person name="van de Wiele N."/>
            <person name="van Rossen-Uffink D."/>
            <person name="Oliveira J.V."/>
            <person name="Vesth T.C."/>
            <person name="Visser J."/>
            <person name="Yu J.-H."/>
            <person name="Zhou M."/>
            <person name="Andersen M.R."/>
            <person name="Archer D.B."/>
            <person name="Baker S.E."/>
            <person name="Benoit I."/>
            <person name="Brakhage A.A."/>
            <person name="Braus G.H."/>
            <person name="Fischer R."/>
            <person name="Frisvad J.C."/>
            <person name="Goldman G.H."/>
            <person name="Houbraken J."/>
            <person name="Oakley B."/>
            <person name="Pocsi I."/>
            <person name="Scazzocchio C."/>
            <person name="Seiboth B."/>
            <person name="vanKuyk P.A."/>
            <person name="Wortman J."/>
            <person name="Dyer P.S."/>
            <person name="Grigoriev I.V."/>
        </authorList>
    </citation>
    <scope>NUCLEOTIDE SEQUENCE [LARGE SCALE GENOMIC DNA]</scope>
    <source>
        <strain evidence="11">DTO 134E9</strain>
    </source>
</reference>
<dbReference type="PANTHER" id="PTHR11699">
    <property type="entry name" value="ALDEHYDE DEHYDROGENASE-RELATED"/>
    <property type="match status" value="1"/>
</dbReference>
<dbReference type="PROSITE" id="PS00687">
    <property type="entry name" value="ALDEHYDE_DEHYDR_GLU"/>
    <property type="match status" value="1"/>
</dbReference>
<feature type="active site" evidence="6">
    <location>
        <position position="475"/>
    </location>
</feature>
<name>A0A1L9RE94_ASPWE</name>
<evidence type="ECO:0000256" key="6">
    <source>
        <dbReference type="PROSITE-ProRule" id="PRU10007"/>
    </source>
</evidence>
<evidence type="ECO:0000256" key="1">
    <source>
        <dbReference type="ARBA" id="ARBA00009986"/>
    </source>
</evidence>
<protein>
    <recommendedName>
        <fullName evidence="4">aldehyde dehydrogenase (NAD(+))</fullName>
        <ecNumber evidence="4">1.2.1.3</ecNumber>
    </recommendedName>
</protein>
<dbReference type="InterPro" id="IPR016162">
    <property type="entry name" value="Ald_DH_N"/>
</dbReference>
<dbReference type="SUPFAM" id="SSF53720">
    <property type="entry name" value="ALDH-like"/>
    <property type="match status" value="1"/>
</dbReference>
<keyword evidence="11" id="KW-1185">Reference proteome</keyword>
<dbReference type="Proteomes" id="UP000184383">
    <property type="component" value="Unassembled WGS sequence"/>
</dbReference>
<gene>
    <name evidence="10" type="ORF">ASPWEDRAFT_159902</name>
</gene>
<evidence type="ECO:0000313" key="10">
    <source>
        <dbReference type="EMBL" id="OJJ33246.1"/>
    </source>
</evidence>
<evidence type="ECO:0000256" key="7">
    <source>
        <dbReference type="RuleBase" id="RU003345"/>
    </source>
</evidence>
<keyword evidence="3 7" id="KW-0560">Oxidoreductase</keyword>
<evidence type="ECO:0000259" key="9">
    <source>
        <dbReference type="Pfam" id="PF00171"/>
    </source>
</evidence>
<dbReference type="InterPro" id="IPR016161">
    <property type="entry name" value="Ald_DH/histidinol_DH"/>
</dbReference>
<comment type="catalytic activity">
    <reaction evidence="5">
        <text>an aldehyde + NAD(+) + H2O = a carboxylate + NADH + 2 H(+)</text>
        <dbReference type="Rhea" id="RHEA:16185"/>
        <dbReference type="ChEBI" id="CHEBI:15377"/>
        <dbReference type="ChEBI" id="CHEBI:15378"/>
        <dbReference type="ChEBI" id="CHEBI:17478"/>
        <dbReference type="ChEBI" id="CHEBI:29067"/>
        <dbReference type="ChEBI" id="CHEBI:57540"/>
        <dbReference type="ChEBI" id="CHEBI:57945"/>
        <dbReference type="EC" id="1.2.1.3"/>
    </reaction>
</comment>
<evidence type="ECO:0000256" key="5">
    <source>
        <dbReference type="ARBA" id="ARBA00049194"/>
    </source>
</evidence>
<dbReference type="Gene3D" id="3.40.309.10">
    <property type="entry name" value="Aldehyde Dehydrogenase, Chain A, domain 2"/>
    <property type="match status" value="1"/>
</dbReference>